<comment type="cofactor">
    <cofactor evidence="1">
        <name>Zn(2+)</name>
        <dbReference type="ChEBI" id="CHEBI:29105"/>
    </cofactor>
</comment>
<dbReference type="SMART" id="SM00028">
    <property type="entry name" value="TPR"/>
    <property type="match status" value="4"/>
</dbReference>
<dbReference type="InterPro" id="IPR019734">
    <property type="entry name" value="TPR_rpt"/>
</dbReference>
<dbReference type="InterPro" id="IPR001915">
    <property type="entry name" value="Peptidase_M48"/>
</dbReference>
<dbReference type="GO" id="GO:0016020">
    <property type="term" value="C:membrane"/>
    <property type="evidence" value="ECO:0007669"/>
    <property type="project" value="TreeGrafter"/>
</dbReference>
<dbReference type="InterPro" id="IPR051156">
    <property type="entry name" value="Mito/Outer_Membr_Metalloprot"/>
</dbReference>
<comment type="caution">
    <text evidence="8">The sequence shown here is derived from an EMBL/GenBank/DDBJ whole genome shotgun (WGS) entry which is preliminary data.</text>
</comment>
<keyword evidence="2" id="KW-0645">Protease</keyword>
<dbReference type="EMBL" id="JACNJH010000066">
    <property type="protein sequence ID" value="MBC8360130.1"/>
    <property type="molecule type" value="Genomic_DNA"/>
</dbReference>
<protein>
    <submittedName>
        <fullName evidence="8">M48 family metalloprotease</fullName>
    </submittedName>
</protein>
<dbReference type="Gene3D" id="3.30.2010.10">
    <property type="entry name" value="Metalloproteases ('zincins'), catalytic domain"/>
    <property type="match status" value="1"/>
</dbReference>
<evidence type="ECO:0000256" key="5">
    <source>
        <dbReference type="ARBA" id="ARBA00022833"/>
    </source>
</evidence>
<organism evidence="8 9">
    <name type="scientific">Candidatus Desulfatibia profunda</name>
    <dbReference type="NCBI Taxonomy" id="2841695"/>
    <lineage>
        <taxon>Bacteria</taxon>
        <taxon>Pseudomonadati</taxon>
        <taxon>Thermodesulfobacteriota</taxon>
        <taxon>Desulfobacteria</taxon>
        <taxon>Desulfobacterales</taxon>
        <taxon>Desulfobacterales incertae sedis</taxon>
        <taxon>Candidatus Desulfatibia</taxon>
    </lineage>
</organism>
<name>A0A8J6NQB3_9BACT</name>
<feature type="domain" description="Peptidase M48" evidence="7">
    <location>
        <begin position="78"/>
        <end position="260"/>
    </location>
</feature>
<proteinExistence type="predicted"/>
<dbReference type="SUPFAM" id="SSF48452">
    <property type="entry name" value="TPR-like"/>
    <property type="match status" value="1"/>
</dbReference>
<dbReference type="GO" id="GO:0051603">
    <property type="term" value="P:proteolysis involved in protein catabolic process"/>
    <property type="evidence" value="ECO:0007669"/>
    <property type="project" value="TreeGrafter"/>
</dbReference>
<dbReference type="Gene3D" id="1.25.40.10">
    <property type="entry name" value="Tetratricopeptide repeat domain"/>
    <property type="match status" value="1"/>
</dbReference>
<evidence type="ECO:0000259" key="7">
    <source>
        <dbReference type="Pfam" id="PF01435"/>
    </source>
</evidence>
<reference evidence="8 9" key="1">
    <citation type="submission" date="2020-08" db="EMBL/GenBank/DDBJ databases">
        <title>Bridging the membrane lipid divide: bacteria of the FCB group superphylum have the potential to synthesize archaeal ether lipids.</title>
        <authorList>
            <person name="Villanueva L."/>
            <person name="Von Meijenfeldt F.A.B."/>
            <person name="Westbye A.B."/>
            <person name="Yadav S."/>
            <person name="Hopmans E.C."/>
            <person name="Dutilh B.E."/>
            <person name="Sinninghe Damste J.S."/>
        </authorList>
    </citation>
    <scope>NUCLEOTIDE SEQUENCE [LARGE SCALE GENOMIC DNA]</scope>
    <source>
        <strain evidence="8">NIOZ-UU30</strain>
    </source>
</reference>
<evidence type="ECO:0000256" key="3">
    <source>
        <dbReference type="ARBA" id="ARBA00022723"/>
    </source>
</evidence>
<evidence type="ECO:0000313" key="8">
    <source>
        <dbReference type="EMBL" id="MBC8360130.1"/>
    </source>
</evidence>
<dbReference type="PANTHER" id="PTHR22726:SF1">
    <property type="entry name" value="METALLOENDOPEPTIDASE OMA1, MITOCHONDRIAL"/>
    <property type="match status" value="1"/>
</dbReference>
<dbReference type="GO" id="GO:0004222">
    <property type="term" value="F:metalloendopeptidase activity"/>
    <property type="evidence" value="ECO:0007669"/>
    <property type="project" value="InterPro"/>
</dbReference>
<keyword evidence="5" id="KW-0862">Zinc</keyword>
<evidence type="ECO:0000256" key="1">
    <source>
        <dbReference type="ARBA" id="ARBA00001947"/>
    </source>
</evidence>
<gene>
    <name evidence="8" type="ORF">H8E23_01865</name>
</gene>
<dbReference type="Pfam" id="PF01435">
    <property type="entry name" value="Peptidase_M48"/>
    <property type="match status" value="1"/>
</dbReference>
<sequence length="449" mass="50056">MQNSPLDFFYRHTISRREFLWLTSISAAGVLAGCAANPVTGESQLMLVSENKEIQIDKQQSPHQFSSDYGTLQDKALNDYIDQTGKRIAAHTHRPQMPYSFRGVNATYVNAYAFPGGSIAATRGILLALDNEAELAALLGHELGHVNARHTAEQMSKGVLTNAILGGISAYAGAKSATLGKLASQLGMFGAGALLASYSRDNEREADALGLEYMSQTGYNADGFVGLMDMLRNMSKHKPGAIELMFATHPMSDERYETAVEAVGNQYRFTKTFPLHRDRYMDHTAKLRASKGAIEEMQKGEKAMAEEKYSQAEDHFKTALKQAPDDYAGLLMMSKCLLAQKKDAEAKQFAEKAQQVYPQEAQAYHLSGFAQLRLKAFDSAYQEFTEYEKLLPGNPNTLFFKGYSLEGLQRIEKAANEYYQYLQIVNQGQQAQHAYQRLVQWGYIKPRPK</sequence>
<keyword evidence="6 8" id="KW-0482">Metalloprotease</keyword>
<evidence type="ECO:0000256" key="2">
    <source>
        <dbReference type="ARBA" id="ARBA00022670"/>
    </source>
</evidence>
<accession>A0A8J6NQB3</accession>
<evidence type="ECO:0000256" key="6">
    <source>
        <dbReference type="ARBA" id="ARBA00023049"/>
    </source>
</evidence>
<dbReference type="AlphaFoldDB" id="A0A8J6NQB3"/>
<dbReference type="Proteomes" id="UP000603434">
    <property type="component" value="Unassembled WGS sequence"/>
</dbReference>
<dbReference type="GO" id="GO:0046872">
    <property type="term" value="F:metal ion binding"/>
    <property type="evidence" value="ECO:0007669"/>
    <property type="project" value="UniProtKB-KW"/>
</dbReference>
<dbReference type="InterPro" id="IPR011990">
    <property type="entry name" value="TPR-like_helical_dom_sf"/>
</dbReference>
<dbReference type="PANTHER" id="PTHR22726">
    <property type="entry name" value="METALLOENDOPEPTIDASE OMA1"/>
    <property type="match status" value="1"/>
</dbReference>
<evidence type="ECO:0000256" key="4">
    <source>
        <dbReference type="ARBA" id="ARBA00022801"/>
    </source>
</evidence>
<dbReference type="Pfam" id="PF14559">
    <property type="entry name" value="TPR_19"/>
    <property type="match status" value="1"/>
</dbReference>
<keyword evidence="3" id="KW-0479">Metal-binding</keyword>
<keyword evidence="4" id="KW-0378">Hydrolase</keyword>
<evidence type="ECO:0000313" key="9">
    <source>
        <dbReference type="Proteomes" id="UP000603434"/>
    </source>
</evidence>